<feature type="non-terminal residue" evidence="1">
    <location>
        <position position="276"/>
    </location>
</feature>
<organism evidence="1">
    <name type="scientific">uncultured Sulfurovum sp</name>
    <dbReference type="NCBI Taxonomy" id="269237"/>
    <lineage>
        <taxon>Bacteria</taxon>
        <taxon>Pseudomonadati</taxon>
        <taxon>Campylobacterota</taxon>
        <taxon>Epsilonproteobacteria</taxon>
        <taxon>Campylobacterales</taxon>
        <taxon>Sulfurovaceae</taxon>
        <taxon>Sulfurovum</taxon>
        <taxon>environmental samples</taxon>
    </lineage>
</organism>
<sequence length="276" mass="32300">MRKSGWNPTRRNKNIGIKKQGFSQNNKFVIPDRYENGEWVSFNENLIDPVIVPLNINGYELILIIEPVYESYIYSCTPQDIIKIMNLFPVQHFEETDLKILIMRQPKSKDEIVSPVWGRFSYYQSFGQYAGTAITLEAMKVGLALKWGKKLSVFSMKELEMLRNDGHQVEAFKRYFLIQTTPESIRNTQLFRTIPHEMGHAYDYYLNSMKPSMEAWDRDDDAEGEYISEAFHSKPQLDKEEAANRYAKEFYEKYSISGELPFGQIYDESSIRDMGL</sequence>
<proteinExistence type="predicted"/>
<reference evidence="1" key="1">
    <citation type="submission" date="2020-01" db="EMBL/GenBank/DDBJ databases">
        <authorList>
            <person name="Meier V. D."/>
            <person name="Meier V D."/>
        </authorList>
    </citation>
    <scope>NUCLEOTIDE SEQUENCE</scope>
    <source>
        <strain evidence="1">HLG_WM_MAG_01</strain>
    </source>
</reference>
<gene>
    <name evidence="1" type="ORF">HELGO_WM62023</name>
</gene>
<accession>A0A6S6U6Z8</accession>
<dbReference type="EMBL" id="CACVAS010000150">
    <property type="protein sequence ID" value="CAA6827539.1"/>
    <property type="molecule type" value="Genomic_DNA"/>
</dbReference>
<dbReference type="AlphaFoldDB" id="A0A6S6U6Z8"/>
<name>A0A6S6U6Z8_9BACT</name>
<evidence type="ECO:0000313" key="1">
    <source>
        <dbReference type="EMBL" id="CAA6827539.1"/>
    </source>
</evidence>
<protein>
    <submittedName>
        <fullName evidence="1">Uncharacterized protein</fullName>
    </submittedName>
</protein>